<dbReference type="AlphaFoldDB" id="A0AAE7BYR6"/>
<proteinExistence type="predicted"/>
<evidence type="ECO:0000256" key="1">
    <source>
        <dbReference type="SAM" id="Phobius"/>
    </source>
</evidence>
<organism evidence="2 3">
    <name type="scientific">Acinetobacter schindleri</name>
    <dbReference type="NCBI Taxonomy" id="108981"/>
    <lineage>
        <taxon>Bacteria</taxon>
        <taxon>Pseudomonadati</taxon>
        <taxon>Pseudomonadota</taxon>
        <taxon>Gammaproteobacteria</taxon>
        <taxon>Moraxellales</taxon>
        <taxon>Moraxellaceae</taxon>
        <taxon>Acinetobacter</taxon>
    </lineage>
</organism>
<reference evidence="2 3" key="1">
    <citation type="submission" date="2019-09" db="EMBL/GenBank/DDBJ databases">
        <title>Non-baumannii Acinetobacter spp. carrying blaNDM-1 isolated in China.</title>
        <authorList>
            <person name="Cui C."/>
            <person name="Chen C."/>
            <person name="Sun J."/>
            <person name="Liu Y."/>
        </authorList>
    </citation>
    <scope>NUCLEOTIDE SEQUENCE [LARGE SCALE GENOMIC DNA]</scope>
    <source>
        <strain evidence="2 3">HZE23-1</strain>
    </source>
</reference>
<protein>
    <submittedName>
        <fullName evidence="2">Prepilin-type cleavage/methylation domain-containing protein</fullName>
    </submittedName>
</protein>
<dbReference type="InterPro" id="IPR032092">
    <property type="entry name" value="PilW"/>
</dbReference>
<evidence type="ECO:0000313" key="2">
    <source>
        <dbReference type="EMBL" id="QIC68608.1"/>
    </source>
</evidence>
<dbReference type="Proteomes" id="UP000503505">
    <property type="component" value="Chromosome"/>
</dbReference>
<dbReference type="InterPro" id="IPR012902">
    <property type="entry name" value="N_methyl_site"/>
</dbReference>
<dbReference type="Pfam" id="PF07963">
    <property type="entry name" value="N_methyl"/>
    <property type="match status" value="1"/>
</dbReference>
<keyword evidence="1" id="KW-1133">Transmembrane helix</keyword>
<feature type="transmembrane region" description="Helical" evidence="1">
    <location>
        <begin position="18"/>
        <end position="40"/>
    </location>
</feature>
<dbReference type="EMBL" id="CP044463">
    <property type="protein sequence ID" value="QIC68608.1"/>
    <property type="molecule type" value="Genomic_DNA"/>
</dbReference>
<dbReference type="GO" id="GO:0043683">
    <property type="term" value="P:type IV pilus assembly"/>
    <property type="evidence" value="ECO:0007669"/>
    <property type="project" value="InterPro"/>
</dbReference>
<dbReference type="Pfam" id="PF16074">
    <property type="entry name" value="PilW"/>
    <property type="match status" value="1"/>
</dbReference>
<accession>A0AAE7BYR6</accession>
<dbReference type="PROSITE" id="PS00409">
    <property type="entry name" value="PROKAR_NTER_METHYL"/>
    <property type="match status" value="1"/>
</dbReference>
<evidence type="ECO:0000313" key="3">
    <source>
        <dbReference type="Proteomes" id="UP000503505"/>
    </source>
</evidence>
<name>A0AAE7BYR6_9GAMM</name>
<keyword evidence="1" id="KW-0472">Membrane</keyword>
<sequence length="297" mass="31580">MCGGGGILMNKNNAGYTLVELIIALLLGVIIIGAAFYMLLSGQKSLTFQQAMANVQDNANIGLSFIVGDIKHANLNLLYSDMRNNRVSGLIVDNANYPSNITTGRVVSTAANLASPSLTNIKSDVLVVQYKPNKSKSYDCEGGSITSSDEIVIQKYFLRRDTNGASHDYSLACDAGRYNKATTATSVTGLDGSGQILMQRVDQFKVLVGVKSATGNMSYMTLSQFASAPATSKAVSIQIGLLVRSADSVNADTNEQLVHDLLGTPNTIAKPAAMKSKYLWVPVEQTIALRNGLGEGL</sequence>
<keyword evidence="1" id="KW-0812">Transmembrane</keyword>
<gene>
    <name evidence="2" type="ORF">FSC10_01865</name>
</gene>